<accession>A0A9W8CMA7</accession>
<feature type="compositionally biased region" description="Basic and acidic residues" evidence="3">
    <location>
        <begin position="556"/>
        <end position="569"/>
    </location>
</feature>
<evidence type="ECO:0000256" key="1">
    <source>
        <dbReference type="ARBA" id="ARBA00023117"/>
    </source>
</evidence>
<feature type="region of interest" description="Disordered" evidence="3">
    <location>
        <begin position="530"/>
        <end position="595"/>
    </location>
</feature>
<comment type="caution">
    <text evidence="5">The sequence shown here is derived from an EMBL/GenBank/DDBJ whole genome shotgun (WGS) entry which is preliminary data.</text>
</comment>
<dbReference type="Gene3D" id="1.20.920.10">
    <property type="entry name" value="Bromodomain-like"/>
    <property type="match status" value="1"/>
</dbReference>
<dbReference type="PROSITE" id="PS50014">
    <property type="entry name" value="BROMODOMAIN_2"/>
    <property type="match status" value="1"/>
</dbReference>
<feature type="compositionally biased region" description="Basic and acidic residues" evidence="3">
    <location>
        <begin position="584"/>
        <end position="595"/>
    </location>
</feature>
<feature type="compositionally biased region" description="Low complexity" evidence="3">
    <location>
        <begin position="347"/>
        <end position="359"/>
    </location>
</feature>
<feature type="compositionally biased region" description="Polar residues" evidence="3">
    <location>
        <begin position="157"/>
        <end position="167"/>
    </location>
</feature>
<feature type="domain" description="Bromo" evidence="4">
    <location>
        <begin position="382"/>
        <end position="452"/>
    </location>
</feature>
<protein>
    <recommendedName>
        <fullName evidence="4">Bromo domain-containing protein</fullName>
    </recommendedName>
</protein>
<dbReference type="SUPFAM" id="SSF47370">
    <property type="entry name" value="Bromodomain"/>
    <property type="match status" value="1"/>
</dbReference>
<keyword evidence="1 2" id="KW-0103">Bromodomain</keyword>
<feature type="compositionally biased region" description="Polar residues" evidence="3">
    <location>
        <begin position="531"/>
        <end position="540"/>
    </location>
</feature>
<proteinExistence type="predicted"/>
<reference evidence="5" key="1">
    <citation type="submission" date="2022-07" db="EMBL/GenBank/DDBJ databases">
        <title>Phylogenomic reconstructions and comparative analyses of Kickxellomycotina fungi.</title>
        <authorList>
            <person name="Reynolds N.K."/>
            <person name="Stajich J.E."/>
            <person name="Barry K."/>
            <person name="Grigoriev I.V."/>
            <person name="Crous P."/>
            <person name="Smith M.E."/>
        </authorList>
    </citation>
    <scope>NUCLEOTIDE SEQUENCE</scope>
    <source>
        <strain evidence="5">NBRC 105413</strain>
    </source>
</reference>
<feature type="compositionally biased region" description="Basic and acidic residues" evidence="3">
    <location>
        <begin position="134"/>
        <end position="150"/>
    </location>
</feature>
<dbReference type="InterPro" id="IPR036427">
    <property type="entry name" value="Bromodomain-like_sf"/>
</dbReference>
<dbReference type="SMART" id="SM00297">
    <property type="entry name" value="BROMO"/>
    <property type="match status" value="1"/>
</dbReference>
<feature type="region of interest" description="Disordered" evidence="3">
    <location>
        <begin position="339"/>
        <end position="360"/>
    </location>
</feature>
<dbReference type="Proteomes" id="UP001145021">
    <property type="component" value="Unassembled WGS sequence"/>
</dbReference>
<dbReference type="EMBL" id="JANBOH010000025">
    <property type="protein sequence ID" value="KAJ1647586.1"/>
    <property type="molecule type" value="Genomic_DNA"/>
</dbReference>
<feature type="compositionally biased region" description="Polar residues" evidence="3">
    <location>
        <begin position="190"/>
        <end position="200"/>
    </location>
</feature>
<dbReference type="InterPro" id="IPR001487">
    <property type="entry name" value="Bromodomain"/>
</dbReference>
<feature type="region of interest" description="Disordered" evidence="3">
    <location>
        <begin position="122"/>
        <end position="204"/>
    </location>
</feature>
<gene>
    <name evidence="5" type="ORF">LPJ64_001044</name>
</gene>
<dbReference type="AlphaFoldDB" id="A0A9W8CMA7"/>
<organism evidence="5 6">
    <name type="scientific">Coemansia asiatica</name>
    <dbReference type="NCBI Taxonomy" id="1052880"/>
    <lineage>
        <taxon>Eukaryota</taxon>
        <taxon>Fungi</taxon>
        <taxon>Fungi incertae sedis</taxon>
        <taxon>Zoopagomycota</taxon>
        <taxon>Kickxellomycotina</taxon>
        <taxon>Kickxellomycetes</taxon>
        <taxon>Kickxellales</taxon>
        <taxon>Kickxellaceae</taxon>
        <taxon>Coemansia</taxon>
    </lineage>
</organism>
<dbReference type="PRINTS" id="PR00503">
    <property type="entry name" value="BROMODOMAIN"/>
</dbReference>
<dbReference type="Pfam" id="PF00439">
    <property type="entry name" value="Bromodomain"/>
    <property type="match status" value="1"/>
</dbReference>
<evidence type="ECO:0000259" key="4">
    <source>
        <dbReference type="PROSITE" id="PS50014"/>
    </source>
</evidence>
<evidence type="ECO:0000256" key="2">
    <source>
        <dbReference type="PROSITE-ProRule" id="PRU00035"/>
    </source>
</evidence>
<feature type="compositionally biased region" description="Low complexity" evidence="3">
    <location>
        <begin position="541"/>
        <end position="555"/>
    </location>
</feature>
<dbReference type="PANTHER" id="PTHR15398">
    <property type="entry name" value="BROMODOMAIN-CONTAINING PROTEIN 8"/>
    <property type="match status" value="1"/>
</dbReference>
<sequence>MAQRDSIHTQLTADSFSTRDTLAVLSVALALDTHDWVRIASLLQGRALGSLQGARSYTKEDCQRIYQLAVDESRKSLNVVEAADSGTVLGNALGIAKRRRLCEIQERLRTIDSQIAAIDTSSLQRETENPLVSVDKEEQSEDQHLEEKPAPKHGVSFVSSDSENLAQSAEGKIYEDESTNTDIDQRSNQEQEQNTGSTPASPVLEDVDAHKEELYMTPEEQPKDVVQEHISSSANAVDSELKDIQANGFKEASLQQSVDDKISSKKAQSSSPQSKTETGDQDNAAMAEKAKEESENVDLQNLPKGEPQDAAAAQEAPLLWPKTDADAFETSGQPAVIASSEAASNLSPPVSASSNKSSALTADEQQLKNWKKNITTVWREISGHRYGGMFIGPIKSADAPNYYDVIWKPMDLKTIKNRIRDEEITTTVEFYRDIMQMLMNALMYNAEDTEIYQMTMEMIRDAQACIEQLLQTEATVNRPKGGSAVGEGTFGSSSISVARSADGTPVFGSGGFGHGLGLSLGIGIESGSDSTGFASPSTGGASLPSSAPLSASFARAEQDIRPQEQYHETEDSDSSLPAKRKRRMASERASKNLRA</sequence>
<name>A0A9W8CMA7_9FUNG</name>
<keyword evidence="6" id="KW-1185">Reference proteome</keyword>
<evidence type="ECO:0000313" key="5">
    <source>
        <dbReference type="EMBL" id="KAJ1647586.1"/>
    </source>
</evidence>
<feature type="compositionally biased region" description="Low complexity" evidence="3">
    <location>
        <begin position="265"/>
        <end position="275"/>
    </location>
</feature>
<dbReference type="GO" id="GO:0035267">
    <property type="term" value="C:NuA4 histone acetyltransferase complex"/>
    <property type="evidence" value="ECO:0007669"/>
    <property type="project" value="TreeGrafter"/>
</dbReference>
<evidence type="ECO:0000313" key="6">
    <source>
        <dbReference type="Proteomes" id="UP001145021"/>
    </source>
</evidence>
<dbReference type="GO" id="GO:0006325">
    <property type="term" value="P:chromatin organization"/>
    <property type="evidence" value="ECO:0007669"/>
    <property type="project" value="UniProtKB-ARBA"/>
</dbReference>
<evidence type="ECO:0000256" key="3">
    <source>
        <dbReference type="SAM" id="MobiDB-lite"/>
    </source>
</evidence>
<feature type="region of interest" description="Disordered" evidence="3">
    <location>
        <begin position="254"/>
        <end position="313"/>
    </location>
</feature>
<dbReference type="PANTHER" id="PTHR15398:SF4">
    <property type="entry name" value="BROMODOMAIN-CONTAINING PROTEIN 8 ISOFORM X1"/>
    <property type="match status" value="1"/>
</dbReference>